<protein>
    <submittedName>
        <fullName evidence="2">Uncharacterized protein</fullName>
    </submittedName>
</protein>
<keyword evidence="3" id="KW-1185">Reference proteome</keyword>
<organism evidence="2 3">
    <name type="scientific">Cystoisospora suis</name>
    <dbReference type="NCBI Taxonomy" id="483139"/>
    <lineage>
        <taxon>Eukaryota</taxon>
        <taxon>Sar</taxon>
        <taxon>Alveolata</taxon>
        <taxon>Apicomplexa</taxon>
        <taxon>Conoidasida</taxon>
        <taxon>Coccidia</taxon>
        <taxon>Eucoccidiorida</taxon>
        <taxon>Eimeriorina</taxon>
        <taxon>Sarcocystidae</taxon>
        <taxon>Cystoisospora</taxon>
    </lineage>
</organism>
<proteinExistence type="predicted"/>
<evidence type="ECO:0000313" key="2">
    <source>
        <dbReference type="EMBL" id="PHJ15804.1"/>
    </source>
</evidence>
<dbReference type="AlphaFoldDB" id="A0A2C6KHD3"/>
<dbReference type="EMBL" id="MIGC01007283">
    <property type="protein sequence ID" value="PHJ15804.1"/>
    <property type="molecule type" value="Genomic_DNA"/>
</dbReference>
<dbReference type="Proteomes" id="UP000221165">
    <property type="component" value="Unassembled WGS sequence"/>
</dbReference>
<dbReference type="GeneID" id="94433698"/>
<dbReference type="VEuPathDB" id="ToxoDB:CSUI_010383"/>
<feature type="compositionally biased region" description="Polar residues" evidence="1">
    <location>
        <begin position="72"/>
        <end position="86"/>
    </location>
</feature>
<feature type="region of interest" description="Disordered" evidence="1">
    <location>
        <begin position="1"/>
        <end position="132"/>
    </location>
</feature>
<reference evidence="2 3" key="1">
    <citation type="journal article" date="2017" name="Int. J. Parasitol.">
        <title>The genome of the protozoan parasite Cystoisospora suis and a reverse vaccinology approach to identify vaccine candidates.</title>
        <authorList>
            <person name="Palmieri N."/>
            <person name="Shrestha A."/>
            <person name="Ruttkowski B."/>
            <person name="Beck T."/>
            <person name="Vogl C."/>
            <person name="Tomley F."/>
            <person name="Blake D.P."/>
            <person name="Joachim A."/>
        </authorList>
    </citation>
    <scope>NUCLEOTIDE SEQUENCE [LARGE SCALE GENOMIC DNA]</scope>
    <source>
        <strain evidence="2 3">Wien I</strain>
    </source>
</reference>
<name>A0A2C6KHD3_9APIC</name>
<comment type="caution">
    <text evidence="2">The sequence shown here is derived from an EMBL/GenBank/DDBJ whole genome shotgun (WGS) entry which is preliminary data.</text>
</comment>
<feature type="compositionally biased region" description="Gly residues" evidence="1">
    <location>
        <begin position="110"/>
        <end position="119"/>
    </location>
</feature>
<feature type="compositionally biased region" description="Basic and acidic residues" evidence="1">
    <location>
        <begin position="1"/>
        <end position="13"/>
    </location>
</feature>
<evidence type="ECO:0000313" key="3">
    <source>
        <dbReference type="Proteomes" id="UP000221165"/>
    </source>
</evidence>
<sequence>MRGRRNDEYELRTSSDAFPLLPRSARKSAPTSKPSSAAAFAGYETSMKSPRDPAPPTLSSSRGGGGGRSEASAVSNRRFLSTSTGTPSGGALAEDHLDEDYLRDSPLYGPTGGGGGGGTRRGDLEEDYGMMSMMPPANLPACPPPSPSPYMYGLGQHPMYPVSFNPAAPAPTFPILPSQIPPMY</sequence>
<accession>A0A2C6KHD3</accession>
<feature type="compositionally biased region" description="Basic and acidic residues" evidence="1">
    <location>
        <begin position="93"/>
        <end position="103"/>
    </location>
</feature>
<evidence type="ECO:0000256" key="1">
    <source>
        <dbReference type="SAM" id="MobiDB-lite"/>
    </source>
</evidence>
<gene>
    <name evidence="2" type="ORF">CSUI_010383</name>
</gene>
<dbReference type="RefSeq" id="XP_067917536.1">
    <property type="nucleotide sequence ID" value="XM_068070487.1"/>
</dbReference>
<feature type="compositionally biased region" description="Low complexity" evidence="1">
    <location>
        <begin position="27"/>
        <end position="39"/>
    </location>
</feature>